<evidence type="ECO:0000256" key="1">
    <source>
        <dbReference type="SAM" id="MobiDB-lite"/>
    </source>
</evidence>
<dbReference type="PANTHER" id="PTHR43591:SF24">
    <property type="entry name" value="2-METHOXY-6-POLYPRENYL-1,4-BENZOQUINOL METHYLASE, MITOCHONDRIAL"/>
    <property type="match status" value="1"/>
</dbReference>
<dbReference type="Gene3D" id="3.40.50.150">
    <property type="entry name" value="Vaccinia Virus protein VP39"/>
    <property type="match status" value="1"/>
</dbReference>
<feature type="region of interest" description="Disordered" evidence="1">
    <location>
        <begin position="194"/>
        <end position="218"/>
    </location>
</feature>
<dbReference type="CDD" id="cd02440">
    <property type="entry name" value="AdoMet_MTases"/>
    <property type="match status" value="1"/>
</dbReference>
<proteinExistence type="predicted"/>
<feature type="compositionally biased region" description="Pro residues" evidence="1">
    <location>
        <begin position="199"/>
        <end position="215"/>
    </location>
</feature>
<reference evidence="2 3" key="1">
    <citation type="journal article" name="Sci. Rep.">
        <title>Telomere-to-telomere assembled and centromere annotated genomes of the two main subspecies of the button mushroom Agaricus bisporus reveal especially polymorphic chromosome ends.</title>
        <authorList>
            <person name="Sonnenberg A.S.M."/>
            <person name="Sedaghat-Telgerd N."/>
            <person name="Lavrijssen B."/>
            <person name="Ohm R.A."/>
            <person name="Hendrickx P.M."/>
            <person name="Scholtmeijer K."/>
            <person name="Baars J.J.P."/>
            <person name="van Peer A."/>
        </authorList>
    </citation>
    <scope>NUCLEOTIDE SEQUENCE [LARGE SCALE GENOMIC DNA]</scope>
    <source>
        <strain evidence="2 3">H119_p4</strain>
    </source>
</reference>
<organism evidence="2 3">
    <name type="scientific">Agaricus bisporus var. burnettii</name>
    <dbReference type="NCBI Taxonomy" id="192524"/>
    <lineage>
        <taxon>Eukaryota</taxon>
        <taxon>Fungi</taxon>
        <taxon>Dikarya</taxon>
        <taxon>Basidiomycota</taxon>
        <taxon>Agaricomycotina</taxon>
        <taxon>Agaricomycetes</taxon>
        <taxon>Agaricomycetidae</taxon>
        <taxon>Agaricales</taxon>
        <taxon>Agaricineae</taxon>
        <taxon>Agaricaceae</taxon>
        <taxon>Agaricus</taxon>
    </lineage>
</organism>
<dbReference type="Pfam" id="PF13489">
    <property type="entry name" value="Methyltransf_23"/>
    <property type="match status" value="1"/>
</dbReference>
<accession>A0A8H7F694</accession>
<evidence type="ECO:0000313" key="3">
    <source>
        <dbReference type="Proteomes" id="UP000629468"/>
    </source>
</evidence>
<evidence type="ECO:0000313" key="2">
    <source>
        <dbReference type="EMBL" id="KAF7778677.1"/>
    </source>
</evidence>
<dbReference type="GO" id="GO:0008168">
    <property type="term" value="F:methyltransferase activity"/>
    <property type="evidence" value="ECO:0007669"/>
    <property type="project" value="TreeGrafter"/>
</dbReference>
<name>A0A8H7F694_AGABI</name>
<protein>
    <recommendedName>
        <fullName evidence="4">Methyltransferase domain-containing protein</fullName>
    </recommendedName>
</protein>
<sequence length="377" mass="42226">MPSQNSPPAFAYVGEDDSAYFRVLHGRKLNVLNTVYLLPVDEDEVKRSDRYHRLLQFVFHGHNYIGPVKEVLQFGRQRRILDLGTGGGSWAIAMADEFPRAEVVGVDLAPIQPSLRFLVIVPSNCTFELCDLDQYPIPYPDGYFDLIHARSMHTGIRDYPSFLREIARLLRPGGLVHLIEPDLHPVFSNGSVPVAAPQHPNPSPSFLPATPPPSSPFAEPGTGVNPIVIPSPPISNVSSPVVTSSADRGSIAREQRGWIELWETYRSCLRLQGIDVSVPEHLSDLLSDTGQFEKIVVQDGNIPVGFWPKDENLLTVGQLQWMDYELFLPALKPLFLSRGIPPSQVDRIINLAQHDLYYPTTCQSTRLHIVHAFKRWC</sequence>
<dbReference type="InterPro" id="IPR029063">
    <property type="entry name" value="SAM-dependent_MTases_sf"/>
</dbReference>
<dbReference type="PANTHER" id="PTHR43591">
    <property type="entry name" value="METHYLTRANSFERASE"/>
    <property type="match status" value="1"/>
</dbReference>
<dbReference type="AlphaFoldDB" id="A0A8H7F694"/>
<evidence type="ECO:0008006" key="4">
    <source>
        <dbReference type="Google" id="ProtNLM"/>
    </source>
</evidence>
<dbReference type="EMBL" id="JABXXO010000004">
    <property type="protein sequence ID" value="KAF7778677.1"/>
    <property type="molecule type" value="Genomic_DNA"/>
</dbReference>
<comment type="caution">
    <text evidence="2">The sequence shown here is derived from an EMBL/GenBank/DDBJ whole genome shotgun (WGS) entry which is preliminary data.</text>
</comment>
<dbReference type="Proteomes" id="UP000629468">
    <property type="component" value="Unassembled WGS sequence"/>
</dbReference>
<dbReference type="SUPFAM" id="SSF53335">
    <property type="entry name" value="S-adenosyl-L-methionine-dependent methyltransferases"/>
    <property type="match status" value="1"/>
</dbReference>
<gene>
    <name evidence="2" type="ORF">Agabi119p4_3022</name>
</gene>